<dbReference type="GO" id="GO:0016491">
    <property type="term" value="F:oxidoreductase activity"/>
    <property type="evidence" value="ECO:0007669"/>
    <property type="project" value="UniProtKB-KW"/>
</dbReference>
<evidence type="ECO:0000313" key="9">
    <source>
        <dbReference type="Proteomes" id="UP000199460"/>
    </source>
</evidence>
<evidence type="ECO:0000256" key="5">
    <source>
        <dbReference type="ARBA" id="ARBA00022827"/>
    </source>
</evidence>
<evidence type="ECO:0000256" key="7">
    <source>
        <dbReference type="ARBA" id="ARBA00023002"/>
    </source>
</evidence>
<comment type="cofactor">
    <cofactor evidence="1">
        <name>FAD</name>
        <dbReference type="ChEBI" id="CHEBI:57692"/>
    </cofactor>
</comment>
<dbReference type="InterPro" id="IPR025700">
    <property type="entry name" value="Lys/Orn_oxygenase"/>
</dbReference>
<comment type="similarity">
    <text evidence="3">Belongs to the lysine N(6)-hydroxylase/L-ornithine N(5)-oxygenase family.</text>
</comment>
<evidence type="ECO:0000256" key="4">
    <source>
        <dbReference type="ARBA" id="ARBA00022630"/>
    </source>
</evidence>
<dbReference type="GO" id="GO:0006879">
    <property type="term" value="P:intracellular iron ion homeostasis"/>
    <property type="evidence" value="ECO:0007669"/>
    <property type="project" value="TreeGrafter"/>
</dbReference>
<dbReference type="EMBL" id="FNJJ01000011">
    <property type="protein sequence ID" value="SDP99865.1"/>
    <property type="molecule type" value="Genomic_DNA"/>
</dbReference>
<keyword evidence="6" id="KW-0521">NADP</keyword>
<organism evidence="8 9">
    <name type="scientific">Ectopseudomonas guguanensis</name>
    <dbReference type="NCBI Taxonomy" id="1198456"/>
    <lineage>
        <taxon>Bacteria</taxon>
        <taxon>Pseudomonadati</taxon>
        <taxon>Pseudomonadota</taxon>
        <taxon>Gammaproteobacteria</taxon>
        <taxon>Pseudomonadales</taxon>
        <taxon>Pseudomonadaceae</taxon>
        <taxon>Ectopseudomonas</taxon>
    </lineage>
</organism>
<evidence type="ECO:0000313" key="8">
    <source>
        <dbReference type="EMBL" id="SDP99865.1"/>
    </source>
</evidence>
<comment type="pathway">
    <text evidence="2">Siderophore biosynthesis.</text>
</comment>
<dbReference type="Proteomes" id="UP000199460">
    <property type="component" value="Unassembled WGS sequence"/>
</dbReference>
<sequence>MGLVYDYIGVGFGPSNLALAIATEEFAQRSGREPNVCFIERKPAFSWHEGMLIDGSSMQISFLKDLATLRNPASRFTFISYLKACGRLEDFINLKTFYPSREEFNDYLGWAADAFAGQVHYGEEVTSIEPFYSAGTCAGVEVVSRGADGQSTRRRARNLVLGIGGVAQIPTAFAGMTDPRIVHSSRYLGALDAMLGDGSRPRRVAVIGGGQSAAEIFHDLACRFPQIEASLLVRGGSLKPSDDSPFVNEIFNADFTDRIFAQDPAQRAQMLSEYRNTNYSVVDLELIEKIYHLFYQQKVRGQHPHRLLTHREVMAVAADDGGVELTLRNTLGGDQHRERFDAVILATGYRRDYHRTLLAGFADYIEGDAVDRQYRLPLRADCQAQIFLQGGCEGSHGLSDTLLSVLAMRSEELVASMFVEPAGTQVRDSLRLAAGSLS</sequence>
<evidence type="ECO:0000256" key="6">
    <source>
        <dbReference type="ARBA" id="ARBA00022857"/>
    </source>
</evidence>
<dbReference type="OrthoDB" id="7527071at2"/>
<evidence type="ECO:0000256" key="1">
    <source>
        <dbReference type="ARBA" id="ARBA00001974"/>
    </source>
</evidence>
<accession>A0A1H0XAU4</accession>
<dbReference type="AlphaFoldDB" id="A0A1H0XAU4"/>
<reference evidence="9" key="1">
    <citation type="submission" date="2016-10" db="EMBL/GenBank/DDBJ databases">
        <authorList>
            <person name="Varghese N."/>
            <person name="Submissions S."/>
        </authorList>
    </citation>
    <scope>NUCLEOTIDE SEQUENCE [LARGE SCALE GENOMIC DNA]</scope>
    <source>
        <strain evidence="9">JCM 18416</strain>
    </source>
</reference>
<dbReference type="SUPFAM" id="SSF51905">
    <property type="entry name" value="FAD/NAD(P)-binding domain"/>
    <property type="match status" value="2"/>
</dbReference>
<keyword evidence="7" id="KW-0560">Oxidoreductase</keyword>
<evidence type="ECO:0000256" key="3">
    <source>
        <dbReference type="ARBA" id="ARBA00007588"/>
    </source>
</evidence>
<proteinExistence type="inferred from homology"/>
<keyword evidence="4" id="KW-0285">Flavoprotein</keyword>
<dbReference type="PANTHER" id="PTHR42802:SF1">
    <property type="entry name" value="L-ORNITHINE N(5)-MONOOXYGENASE"/>
    <property type="match status" value="1"/>
</dbReference>
<keyword evidence="9" id="KW-1185">Reference proteome</keyword>
<name>A0A1H0XAU4_9GAMM</name>
<dbReference type="RefSeq" id="WP_090432705.1">
    <property type="nucleotide sequence ID" value="NZ_FNJJ01000011.1"/>
</dbReference>
<dbReference type="Pfam" id="PF13434">
    <property type="entry name" value="Lys_Orn_oxgnase"/>
    <property type="match status" value="1"/>
</dbReference>
<dbReference type="InterPro" id="IPR036188">
    <property type="entry name" value="FAD/NAD-bd_sf"/>
</dbReference>
<protein>
    <submittedName>
        <fullName evidence="8">L-ornithine N5-oxygenase</fullName>
    </submittedName>
</protein>
<gene>
    <name evidence="8" type="ORF">SAMN05216213_111102</name>
</gene>
<dbReference type="Gene3D" id="3.50.50.60">
    <property type="entry name" value="FAD/NAD(P)-binding domain"/>
    <property type="match status" value="1"/>
</dbReference>
<evidence type="ECO:0000256" key="2">
    <source>
        <dbReference type="ARBA" id="ARBA00004924"/>
    </source>
</evidence>
<keyword evidence="5" id="KW-0274">FAD</keyword>
<dbReference type="GeneID" id="300933025"/>
<dbReference type="PANTHER" id="PTHR42802">
    <property type="entry name" value="MONOOXYGENASE"/>
    <property type="match status" value="1"/>
</dbReference>